<dbReference type="InterPro" id="IPR013783">
    <property type="entry name" value="Ig-like_fold"/>
</dbReference>
<accession>A0A3Q0IMF5</accession>
<dbReference type="InterPro" id="IPR003599">
    <property type="entry name" value="Ig_sub"/>
</dbReference>
<dbReference type="InterPro" id="IPR003598">
    <property type="entry name" value="Ig_sub2"/>
</dbReference>
<dbReference type="Pfam" id="PF07679">
    <property type="entry name" value="I-set"/>
    <property type="match status" value="1"/>
</dbReference>
<dbReference type="InterPro" id="IPR036179">
    <property type="entry name" value="Ig-like_dom_sf"/>
</dbReference>
<name>A0A3Q0IMF5_DIACI</name>
<dbReference type="PANTHER" id="PTHR47633:SF4">
    <property type="entry name" value="MYOPALLADIN ISOFORM X1"/>
    <property type="match status" value="1"/>
</dbReference>
<gene>
    <name evidence="3" type="primary">LOC113465487</name>
</gene>
<proteinExistence type="predicted"/>
<evidence type="ECO:0000313" key="2">
    <source>
        <dbReference type="Proteomes" id="UP000079169"/>
    </source>
</evidence>
<evidence type="ECO:0000313" key="3">
    <source>
        <dbReference type="RefSeq" id="XP_026675828.1"/>
    </source>
</evidence>
<protein>
    <submittedName>
        <fullName evidence="3">Titin-like</fullName>
    </submittedName>
</protein>
<dbReference type="SUPFAM" id="SSF48726">
    <property type="entry name" value="Immunoglobulin"/>
    <property type="match status" value="1"/>
</dbReference>
<dbReference type="STRING" id="121845.A0A3Q0IMF5"/>
<sequence>MANISVSAPEIQEVLPKVTPLKDIVVNEGQPAAFRAQVTGKPVPKVSWYREGALIPTSPDFQMSFEGTTASLVLNTTYEEDSGLFTLRAVNSAGQVESTARLTVKSKD</sequence>
<dbReference type="GeneID" id="113465487"/>
<dbReference type="SMART" id="SM00409">
    <property type="entry name" value="IG"/>
    <property type="match status" value="1"/>
</dbReference>
<dbReference type="RefSeq" id="XP_026675828.1">
    <property type="nucleotide sequence ID" value="XM_026820027.1"/>
</dbReference>
<organism evidence="2 3">
    <name type="scientific">Diaphorina citri</name>
    <name type="common">Asian citrus psyllid</name>
    <dbReference type="NCBI Taxonomy" id="121845"/>
    <lineage>
        <taxon>Eukaryota</taxon>
        <taxon>Metazoa</taxon>
        <taxon>Ecdysozoa</taxon>
        <taxon>Arthropoda</taxon>
        <taxon>Hexapoda</taxon>
        <taxon>Insecta</taxon>
        <taxon>Pterygota</taxon>
        <taxon>Neoptera</taxon>
        <taxon>Paraneoptera</taxon>
        <taxon>Hemiptera</taxon>
        <taxon>Sternorrhyncha</taxon>
        <taxon>Psylloidea</taxon>
        <taxon>Psyllidae</taxon>
        <taxon>Diaphorininae</taxon>
        <taxon>Diaphorina</taxon>
    </lineage>
</organism>
<dbReference type="SMART" id="SM00408">
    <property type="entry name" value="IGc2"/>
    <property type="match status" value="1"/>
</dbReference>
<evidence type="ECO:0000259" key="1">
    <source>
        <dbReference type="PROSITE" id="PS50835"/>
    </source>
</evidence>
<dbReference type="FunFam" id="2.60.40.10:FF:001311">
    <property type="entry name" value="Sallimus, isoform U"/>
    <property type="match status" value="1"/>
</dbReference>
<dbReference type="PaxDb" id="121845-A0A3Q0IMF5"/>
<dbReference type="Gene3D" id="2.60.40.10">
    <property type="entry name" value="Immunoglobulins"/>
    <property type="match status" value="1"/>
</dbReference>
<feature type="domain" description="Ig-like" evidence="1">
    <location>
        <begin position="16"/>
        <end position="103"/>
    </location>
</feature>
<dbReference type="AlphaFoldDB" id="A0A3Q0IMF5"/>
<reference evidence="3" key="1">
    <citation type="submission" date="2025-08" db="UniProtKB">
        <authorList>
            <consortium name="RefSeq"/>
        </authorList>
    </citation>
    <scope>IDENTIFICATION</scope>
</reference>
<dbReference type="Proteomes" id="UP000079169">
    <property type="component" value="Unplaced"/>
</dbReference>
<dbReference type="PANTHER" id="PTHR47633">
    <property type="entry name" value="IMMUNOGLOBULIN"/>
    <property type="match status" value="1"/>
</dbReference>
<keyword evidence="2" id="KW-1185">Reference proteome</keyword>
<dbReference type="InterPro" id="IPR007110">
    <property type="entry name" value="Ig-like_dom"/>
</dbReference>
<dbReference type="KEGG" id="dci:113465487"/>
<dbReference type="PROSITE" id="PS50835">
    <property type="entry name" value="IG_LIKE"/>
    <property type="match status" value="1"/>
</dbReference>
<dbReference type="InterPro" id="IPR013098">
    <property type="entry name" value="Ig_I-set"/>
</dbReference>